<proteinExistence type="inferred from homology"/>
<reference evidence="7 8" key="1">
    <citation type="journal article" date="2019" name="Sci. Rep.">
        <title>Orb-weaving spider Araneus ventricosus genome elucidates the spidroin gene catalogue.</title>
        <authorList>
            <person name="Kono N."/>
            <person name="Nakamura H."/>
            <person name="Ohtoshi R."/>
            <person name="Moran D.A.P."/>
            <person name="Shinohara A."/>
            <person name="Yoshida Y."/>
            <person name="Fujiwara M."/>
            <person name="Mori M."/>
            <person name="Tomita M."/>
            <person name="Arakawa K."/>
        </authorList>
    </citation>
    <scope>NUCLEOTIDE SEQUENCE [LARGE SCALE GENOMIC DNA]</scope>
</reference>
<dbReference type="InterPro" id="IPR020946">
    <property type="entry name" value="Flavin_mOase-like"/>
</dbReference>
<keyword evidence="6 7" id="KW-0503">Monooxygenase</keyword>
<dbReference type="OrthoDB" id="6428144at2759"/>
<evidence type="ECO:0000256" key="3">
    <source>
        <dbReference type="ARBA" id="ARBA00022827"/>
    </source>
</evidence>
<keyword evidence="8" id="KW-1185">Reference proteome</keyword>
<evidence type="ECO:0000256" key="1">
    <source>
        <dbReference type="ARBA" id="ARBA00009183"/>
    </source>
</evidence>
<sequence length="100" mass="11238">MASHIKKIAIIGGGVSGLGAIAAFKEDSFEPVCFEKTESHGRTWCYREESEEGVPSLMPSTIVNHRKEIGAFSNFPPKKEYNSFMSHQELYQYVTEYAKS</sequence>
<dbReference type="InterPro" id="IPR000960">
    <property type="entry name" value="Flavin_mOase"/>
</dbReference>
<dbReference type="GO" id="GO:0050660">
    <property type="term" value="F:flavin adenine dinucleotide binding"/>
    <property type="evidence" value="ECO:0007669"/>
    <property type="project" value="InterPro"/>
</dbReference>
<name>A0A4Y2NXF7_ARAVE</name>
<evidence type="ECO:0000256" key="2">
    <source>
        <dbReference type="ARBA" id="ARBA00022630"/>
    </source>
</evidence>
<comment type="similarity">
    <text evidence="1 6">Belongs to the FMO family.</text>
</comment>
<dbReference type="AlphaFoldDB" id="A0A4Y2NXF7"/>
<dbReference type="PANTHER" id="PTHR23023">
    <property type="entry name" value="DIMETHYLANILINE MONOOXYGENASE"/>
    <property type="match status" value="1"/>
</dbReference>
<comment type="cofactor">
    <cofactor evidence="6">
        <name>FAD</name>
        <dbReference type="ChEBI" id="CHEBI:57692"/>
    </cofactor>
</comment>
<dbReference type="Gene3D" id="3.50.50.60">
    <property type="entry name" value="FAD/NAD(P)-binding domain"/>
    <property type="match status" value="1"/>
</dbReference>
<keyword evidence="4" id="KW-0521">NADP</keyword>
<evidence type="ECO:0000256" key="6">
    <source>
        <dbReference type="RuleBase" id="RU361177"/>
    </source>
</evidence>
<comment type="caution">
    <text evidence="7">The sequence shown here is derived from an EMBL/GenBank/DDBJ whole genome shotgun (WGS) entry which is preliminary data.</text>
</comment>
<evidence type="ECO:0000313" key="8">
    <source>
        <dbReference type="Proteomes" id="UP000499080"/>
    </source>
</evidence>
<dbReference type="GO" id="GO:0004499">
    <property type="term" value="F:N,N-dimethylaniline monooxygenase activity"/>
    <property type="evidence" value="ECO:0007669"/>
    <property type="project" value="InterPro"/>
</dbReference>
<organism evidence="7 8">
    <name type="scientific">Araneus ventricosus</name>
    <name type="common">Orbweaver spider</name>
    <name type="synonym">Epeira ventricosa</name>
    <dbReference type="NCBI Taxonomy" id="182803"/>
    <lineage>
        <taxon>Eukaryota</taxon>
        <taxon>Metazoa</taxon>
        <taxon>Ecdysozoa</taxon>
        <taxon>Arthropoda</taxon>
        <taxon>Chelicerata</taxon>
        <taxon>Arachnida</taxon>
        <taxon>Araneae</taxon>
        <taxon>Araneomorphae</taxon>
        <taxon>Entelegynae</taxon>
        <taxon>Araneoidea</taxon>
        <taxon>Araneidae</taxon>
        <taxon>Araneus</taxon>
    </lineage>
</organism>
<dbReference type="GO" id="GO:0050661">
    <property type="term" value="F:NADP binding"/>
    <property type="evidence" value="ECO:0007669"/>
    <property type="project" value="InterPro"/>
</dbReference>
<accession>A0A4Y2NXF7</accession>
<keyword evidence="5 6" id="KW-0560">Oxidoreductase</keyword>
<evidence type="ECO:0000256" key="4">
    <source>
        <dbReference type="ARBA" id="ARBA00022857"/>
    </source>
</evidence>
<dbReference type="InterPro" id="IPR050346">
    <property type="entry name" value="FMO-like"/>
</dbReference>
<evidence type="ECO:0000256" key="5">
    <source>
        <dbReference type="ARBA" id="ARBA00023002"/>
    </source>
</evidence>
<dbReference type="SUPFAM" id="SSF51905">
    <property type="entry name" value="FAD/NAD(P)-binding domain"/>
    <property type="match status" value="1"/>
</dbReference>
<protein>
    <recommendedName>
        <fullName evidence="6">Flavin-containing monooxygenase</fullName>
        <ecNumber evidence="6">1.-.-.-</ecNumber>
    </recommendedName>
</protein>
<dbReference type="EC" id="1.-.-.-" evidence="6"/>
<dbReference type="InterPro" id="IPR036188">
    <property type="entry name" value="FAD/NAD-bd_sf"/>
</dbReference>
<dbReference type="Pfam" id="PF00743">
    <property type="entry name" value="FMO-like"/>
    <property type="match status" value="1"/>
</dbReference>
<keyword evidence="3 6" id="KW-0274">FAD</keyword>
<dbReference type="Proteomes" id="UP000499080">
    <property type="component" value="Unassembled WGS sequence"/>
</dbReference>
<evidence type="ECO:0000313" key="7">
    <source>
        <dbReference type="EMBL" id="GBN43981.1"/>
    </source>
</evidence>
<dbReference type="EMBL" id="BGPR01010053">
    <property type="protein sequence ID" value="GBN43981.1"/>
    <property type="molecule type" value="Genomic_DNA"/>
</dbReference>
<gene>
    <name evidence="7" type="primary">FMO5_11</name>
    <name evidence="7" type="ORF">AVEN_174303_1</name>
</gene>
<dbReference type="PRINTS" id="PR00370">
    <property type="entry name" value="FMOXYGENASE"/>
</dbReference>
<keyword evidence="2 6" id="KW-0285">Flavoprotein</keyword>